<dbReference type="InterPro" id="IPR045518">
    <property type="entry name" value="2EXR"/>
</dbReference>
<gene>
    <name evidence="3" type="ORF">VTL71DRAFT_15432</name>
</gene>
<evidence type="ECO:0000259" key="2">
    <source>
        <dbReference type="Pfam" id="PF20150"/>
    </source>
</evidence>
<accession>A0ABR4CIV9</accession>
<evidence type="ECO:0000256" key="1">
    <source>
        <dbReference type="SAM" id="MobiDB-lite"/>
    </source>
</evidence>
<keyword evidence="4" id="KW-1185">Reference proteome</keyword>
<dbReference type="PANTHER" id="PTHR35910:SF6">
    <property type="entry name" value="2EXR DOMAIN-CONTAINING PROTEIN"/>
    <property type="match status" value="1"/>
</dbReference>
<dbReference type="Proteomes" id="UP001595075">
    <property type="component" value="Unassembled WGS sequence"/>
</dbReference>
<comment type="caution">
    <text evidence="3">The sequence shown here is derived from an EMBL/GenBank/DDBJ whole genome shotgun (WGS) entry which is preliminary data.</text>
</comment>
<name>A0ABR4CIV9_9HELO</name>
<evidence type="ECO:0000313" key="4">
    <source>
        <dbReference type="Proteomes" id="UP001595075"/>
    </source>
</evidence>
<dbReference type="Pfam" id="PF20150">
    <property type="entry name" value="2EXR"/>
    <property type="match status" value="1"/>
</dbReference>
<reference evidence="3 4" key="1">
    <citation type="journal article" date="2024" name="Commun. Biol.">
        <title>Comparative genomic analysis of thermophilic fungi reveals convergent evolutionary adaptations and gene losses.</title>
        <authorList>
            <person name="Steindorff A.S."/>
            <person name="Aguilar-Pontes M.V."/>
            <person name="Robinson A.J."/>
            <person name="Andreopoulos B."/>
            <person name="LaButti K."/>
            <person name="Kuo A."/>
            <person name="Mondo S."/>
            <person name="Riley R."/>
            <person name="Otillar R."/>
            <person name="Haridas S."/>
            <person name="Lipzen A."/>
            <person name="Grimwood J."/>
            <person name="Schmutz J."/>
            <person name="Clum A."/>
            <person name="Reid I.D."/>
            <person name="Moisan M.C."/>
            <person name="Butler G."/>
            <person name="Nguyen T.T.M."/>
            <person name="Dewar K."/>
            <person name="Conant G."/>
            <person name="Drula E."/>
            <person name="Henrissat B."/>
            <person name="Hansel C."/>
            <person name="Singer S."/>
            <person name="Hutchinson M.I."/>
            <person name="de Vries R.P."/>
            <person name="Natvig D.O."/>
            <person name="Powell A.J."/>
            <person name="Tsang A."/>
            <person name="Grigoriev I.V."/>
        </authorList>
    </citation>
    <scope>NUCLEOTIDE SEQUENCE [LARGE SCALE GENOMIC DNA]</scope>
    <source>
        <strain evidence="3 4">CBS 494.80</strain>
    </source>
</reference>
<dbReference type="EMBL" id="JAZHXI010000008">
    <property type="protein sequence ID" value="KAL2069094.1"/>
    <property type="molecule type" value="Genomic_DNA"/>
</dbReference>
<sequence length="259" mass="29008">MDSFPLFPLLPTELRLKIWSHTLPSTPSLLPRTSTSSHLLRTCRESRSVHSKTFSQVFLPSAREQFTHTISLYGHRRLDDTLYLDDINSITRDFKEWILPAWRGADSEGMGMGEGDGQGAGNRARIRKLAVRDEMWKQRSARASTARLEGGTGDLRFMMFHPESGLAGMEVLFIVLTGGVLSSGCRRGSGGSSSSGFGGEDGDGRDERRLVGCEEMFVEDKCVGSDVRVVLWTLRRLNYLELGHGWREPELRFARIVVD</sequence>
<protein>
    <recommendedName>
        <fullName evidence="2">2EXR domain-containing protein</fullName>
    </recommendedName>
</protein>
<dbReference type="PANTHER" id="PTHR35910">
    <property type="entry name" value="2EXR DOMAIN-CONTAINING PROTEIN"/>
    <property type="match status" value="1"/>
</dbReference>
<feature type="region of interest" description="Disordered" evidence="1">
    <location>
        <begin position="184"/>
        <end position="204"/>
    </location>
</feature>
<proteinExistence type="predicted"/>
<feature type="domain" description="2EXR" evidence="2">
    <location>
        <begin position="4"/>
        <end position="59"/>
    </location>
</feature>
<evidence type="ECO:0000313" key="3">
    <source>
        <dbReference type="EMBL" id="KAL2069094.1"/>
    </source>
</evidence>
<feature type="compositionally biased region" description="Gly residues" evidence="1">
    <location>
        <begin position="187"/>
        <end position="199"/>
    </location>
</feature>
<organism evidence="3 4">
    <name type="scientific">Oculimacula yallundae</name>
    <dbReference type="NCBI Taxonomy" id="86028"/>
    <lineage>
        <taxon>Eukaryota</taxon>
        <taxon>Fungi</taxon>
        <taxon>Dikarya</taxon>
        <taxon>Ascomycota</taxon>
        <taxon>Pezizomycotina</taxon>
        <taxon>Leotiomycetes</taxon>
        <taxon>Helotiales</taxon>
        <taxon>Ploettnerulaceae</taxon>
        <taxon>Oculimacula</taxon>
    </lineage>
</organism>